<dbReference type="EMBL" id="CP154792">
    <property type="protein sequence ID" value="XAN17200.1"/>
    <property type="molecule type" value="Genomic_DNA"/>
</dbReference>
<sequence length="263" mass="29606">MVKRINLAIGRINVQDHFTLGTIVLSILCSISAQRGRAVAAGRDVDVMFEKFVSGCRAALRRIAAHTRGEHSVSDVEGEAWLLAEELRLEKGLPPEFGNLDYQEKILGFLYHKLVRRSELNVRYAVRLDHAPAGAPEDAVHPLLAKLAADEGLEPLTILIEREEAAADSEVEPASYESPAAAYLQLLRRFDNKMLDVATHLLISRSWCYRRFNQALHLAKLQRPLAKEAFSTAEGLEPSPWRKFRALHVRRQLELDIDTPMLI</sequence>
<organism evidence="1 2">
    <name type="scientific">Achromobacter denitrificans</name>
    <name type="common">Alcaligenes denitrificans</name>
    <dbReference type="NCBI Taxonomy" id="32002"/>
    <lineage>
        <taxon>Bacteria</taxon>
        <taxon>Pseudomonadati</taxon>
        <taxon>Pseudomonadota</taxon>
        <taxon>Betaproteobacteria</taxon>
        <taxon>Burkholderiales</taxon>
        <taxon>Alcaligenaceae</taxon>
        <taxon>Achromobacter</taxon>
    </lineage>
</organism>
<accession>A0ABZ3G9B0</accession>
<dbReference type="RefSeq" id="WP_175179281.1">
    <property type="nucleotide sequence ID" value="NZ_CADIKP010000016.1"/>
</dbReference>
<evidence type="ECO:0000313" key="2">
    <source>
        <dbReference type="Proteomes" id="UP001446337"/>
    </source>
</evidence>
<proteinExistence type="predicted"/>
<name>A0ABZ3G9B0_ACHDE</name>
<keyword evidence="2" id="KW-1185">Reference proteome</keyword>
<reference evidence="1 2" key="1">
    <citation type="submission" date="2024-05" db="EMBL/GenBank/DDBJ databases">
        <title>Achromobacter denitrificans. BP1, complete genome.</title>
        <authorList>
            <person name="Zhang B."/>
        </authorList>
    </citation>
    <scope>NUCLEOTIDE SEQUENCE [LARGE SCALE GENOMIC DNA]</scope>
    <source>
        <strain evidence="1 2">BP1</strain>
    </source>
</reference>
<protein>
    <submittedName>
        <fullName evidence="1">Uncharacterized protein</fullName>
    </submittedName>
</protein>
<dbReference type="Proteomes" id="UP001446337">
    <property type="component" value="Chromosome"/>
</dbReference>
<evidence type="ECO:0000313" key="1">
    <source>
        <dbReference type="EMBL" id="XAN17200.1"/>
    </source>
</evidence>
<gene>
    <name evidence="1" type="ORF">AAIK43_03995</name>
</gene>